<reference evidence="3" key="2">
    <citation type="submission" date="2018-07" db="EMBL/GenBank/DDBJ databases">
        <authorList>
            <person name="Quirk P.G."/>
            <person name="Krulwich T.A."/>
        </authorList>
    </citation>
    <scope>NUCLEOTIDE SEQUENCE</scope>
</reference>
<dbReference type="EMBL" id="UFQT01000845">
    <property type="protein sequence ID" value="SSX27589.1"/>
    <property type="molecule type" value="Genomic_DNA"/>
</dbReference>
<keyword evidence="1" id="KW-0732">Signal</keyword>
<dbReference type="VEuPathDB" id="VectorBase:CSON014672"/>
<evidence type="ECO:0000256" key="1">
    <source>
        <dbReference type="SAM" id="SignalP"/>
    </source>
</evidence>
<dbReference type="EMBL" id="UFQS01000845">
    <property type="protein sequence ID" value="SSX07246.1"/>
    <property type="molecule type" value="Genomic_DNA"/>
</dbReference>
<gene>
    <name evidence="2" type="primary">CSON014672</name>
</gene>
<dbReference type="AlphaFoldDB" id="A0A336KQZ1"/>
<proteinExistence type="predicted"/>
<sequence length="79" mass="9308">MANINIYLIIFFIGVLFLLTNNQVTCYEPYPRYHNGLCDEYESCIRKGYTCKCPPGTYCHQQTDSFFGTRSWCKQRFGK</sequence>
<feature type="signal peptide" evidence="1">
    <location>
        <begin position="1"/>
        <end position="26"/>
    </location>
</feature>
<evidence type="ECO:0000313" key="2">
    <source>
        <dbReference type="EMBL" id="SSX07246.1"/>
    </source>
</evidence>
<evidence type="ECO:0000313" key="3">
    <source>
        <dbReference type="EMBL" id="SSX27589.1"/>
    </source>
</evidence>
<accession>A0A336KQZ1</accession>
<protein>
    <submittedName>
        <fullName evidence="2">CSON014672 protein</fullName>
    </submittedName>
</protein>
<reference evidence="2" key="1">
    <citation type="submission" date="2018-04" db="EMBL/GenBank/DDBJ databases">
        <authorList>
            <person name="Go L.Y."/>
            <person name="Mitchell J.A."/>
        </authorList>
    </citation>
    <scope>NUCLEOTIDE SEQUENCE</scope>
    <source>
        <tissue evidence="2">Whole organism</tissue>
    </source>
</reference>
<name>A0A336KQZ1_CULSO</name>
<feature type="chain" id="PRO_5033342742" evidence="1">
    <location>
        <begin position="27"/>
        <end position="79"/>
    </location>
</feature>
<organism evidence="2">
    <name type="scientific">Culicoides sonorensis</name>
    <name type="common">Biting midge</name>
    <dbReference type="NCBI Taxonomy" id="179676"/>
    <lineage>
        <taxon>Eukaryota</taxon>
        <taxon>Metazoa</taxon>
        <taxon>Ecdysozoa</taxon>
        <taxon>Arthropoda</taxon>
        <taxon>Hexapoda</taxon>
        <taxon>Insecta</taxon>
        <taxon>Pterygota</taxon>
        <taxon>Neoptera</taxon>
        <taxon>Endopterygota</taxon>
        <taxon>Diptera</taxon>
        <taxon>Nematocera</taxon>
        <taxon>Chironomoidea</taxon>
        <taxon>Ceratopogonidae</taxon>
        <taxon>Ceratopogoninae</taxon>
        <taxon>Culicoides</taxon>
        <taxon>Monoculicoides</taxon>
    </lineage>
</organism>